<feature type="compositionally biased region" description="Low complexity" evidence="1">
    <location>
        <begin position="180"/>
        <end position="189"/>
    </location>
</feature>
<dbReference type="AlphaFoldDB" id="A0A507FQ84"/>
<feature type="compositionally biased region" description="Basic and acidic residues" evidence="1">
    <location>
        <begin position="279"/>
        <end position="343"/>
    </location>
</feature>
<feature type="region of interest" description="Disordered" evidence="1">
    <location>
        <begin position="102"/>
        <end position="397"/>
    </location>
</feature>
<evidence type="ECO:0000256" key="1">
    <source>
        <dbReference type="SAM" id="MobiDB-lite"/>
    </source>
</evidence>
<reference evidence="2 3" key="1">
    <citation type="journal article" date="2019" name="Sci. Rep.">
        <title>Comparative genomics of chytrid fungi reveal insights into the obligate biotrophic and pathogenic lifestyle of Synchytrium endobioticum.</title>
        <authorList>
            <person name="van de Vossenberg B.T.L.H."/>
            <person name="Warris S."/>
            <person name="Nguyen H.D.T."/>
            <person name="van Gent-Pelzer M.P.E."/>
            <person name="Joly D.L."/>
            <person name="van de Geest H.C."/>
            <person name="Bonants P.J.M."/>
            <person name="Smith D.S."/>
            <person name="Levesque C.A."/>
            <person name="van der Lee T.A.J."/>
        </authorList>
    </citation>
    <scope>NUCLEOTIDE SEQUENCE [LARGE SCALE GENOMIC DNA]</scope>
    <source>
        <strain evidence="2 3">CBS 675.73</strain>
    </source>
</reference>
<comment type="caution">
    <text evidence="2">The sequence shown here is derived from an EMBL/GenBank/DDBJ whole genome shotgun (WGS) entry which is preliminary data.</text>
</comment>
<feature type="compositionally biased region" description="Basic and acidic residues" evidence="1">
    <location>
        <begin position="365"/>
        <end position="383"/>
    </location>
</feature>
<dbReference type="OrthoDB" id="2159231at2759"/>
<name>A0A507FQ84_9FUNG</name>
<dbReference type="Proteomes" id="UP000320333">
    <property type="component" value="Unassembled WGS sequence"/>
</dbReference>
<protein>
    <submittedName>
        <fullName evidence="2">Uncharacterized protein</fullName>
    </submittedName>
</protein>
<feature type="compositionally biased region" description="Basic and acidic residues" evidence="1">
    <location>
        <begin position="103"/>
        <end position="124"/>
    </location>
</feature>
<gene>
    <name evidence="2" type="ORF">CcCBS67573_g00301</name>
</gene>
<feature type="compositionally biased region" description="Basic and acidic residues" evidence="1">
    <location>
        <begin position="211"/>
        <end position="271"/>
    </location>
</feature>
<sequence length="397" mass="45024">MPRSSVALYFLGFAPHSPRDTAEAPIRRIVVDLPELTKLGRTIPTMADFTAKAMRDQLGDDDGIDPSRVTFYASNFTVINKTTPVSVLDDGDKIIVAYLGDAPGRKSSKDSGRGDKASKGRKQEYDDDFESDASDSRSKKSSKKDKKYDSDEYDSKKKSSSSKKPLYNDSDDYDTKKKSSSSSKKPTSYDSDEYDTKKKVIKKPVYESDDDDRRKSVVKKDRPKSARGDRPAEKEKSKSLKDLGRDKPGWDRLREKVKNTDPEEFRRESKSSRGTVSKGRGDDYDEFDSRPKSSLSREKDREYTLRSSDRDRERRSDKDRRRDSDDEYDTKEKRREKDNKGDFPWDSPSSSGLSKAKSYGLSVETKPRSSHREEAPSRSKPAETSRGTAGLRAYSGM</sequence>
<dbReference type="EMBL" id="QEAP01000004">
    <property type="protein sequence ID" value="TPX78423.1"/>
    <property type="molecule type" value="Genomic_DNA"/>
</dbReference>
<evidence type="ECO:0000313" key="2">
    <source>
        <dbReference type="EMBL" id="TPX78423.1"/>
    </source>
</evidence>
<organism evidence="2 3">
    <name type="scientific">Chytriomyces confervae</name>
    <dbReference type="NCBI Taxonomy" id="246404"/>
    <lineage>
        <taxon>Eukaryota</taxon>
        <taxon>Fungi</taxon>
        <taxon>Fungi incertae sedis</taxon>
        <taxon>Chytridiomycota</taxon>
        <taxon>Chytridiomycota incertae sedis</taxon>
        <taxon>Chytridiomycetes</taxon>
        <taxon>Chytridiales</taxon>
        <taxon>Chytriomycetaceae</taxon>
        <taxon>Chytriomyces</taxon>
    </lineage>
</organism>
<feature type="compositionally biased region" description="Basic and acidic residues" evidence="1">
    <location>
        <begin position="146"/>
        <end position="157"/>
    </location>
</feature>
<keyword evidence="3" id="KW-1185">Reference proteome</keyword>
<feature type="compositionally biased region" description="Low complexity" evidence="1">
    <location>
        <begin position="347"/>
        <end position="362"/>
    </location>
</feature>
<proteinExistence type="predicted"/>
<accession>A0A507FQ84</accession>
<evidence type="ECO:0000313" key="3">
    <source>
        <dbReference type="Proteomes" id="UP000320333"/>
    </source>
</evidence>